<evidence type="ECO:0000313" key="3">
    <source>
        <dbReference type="Proteomes" id="UP000297245"/>
    </source>
</evidence>
<dbReference type="AlphaFoldDB" id="A0A4S8LRY6"/>
<gene>
    <name evidence="2" type="ORF">K435DRAFT_862669</name>
</gene>
<evidence type="ECO:0000313" key="2">
    <source>
        <dbReference type="EMBL" id="THU92217.1"/>
    </source>
</evidence>
<protein>
    <submittedName>
        <fullName evidence="2">Uncharacterized protein</fullName>
    </submittedName>
</protein>
<evidence type="ECO:0000256" key="1">
    <source>
        <dbReference type="SAM" id="MobiDB-lite"/>
    </source>
</evidence>
<reference evidence="2 3" key="1">
    <citation type="journal article" date="2019" name="Nat. Ecol. Evol.">
        <title>Megaphylogeny resolves global patterns of mushroom evolution.</title>
        <authorList>
            <person name="Varga T."/>
            <person name="Krizsan K."/>
            <person name="Foldi C."/>
            <person name="Dima B."/>
            <person name="Sanchez-Garcia M."/>
            <person name="Sanchez-Ramirez S."/>
            <person name="Szollosi G.J."/>
            <person name="Szarkandi J.G."/>
            <person name="Papp V."/>
            <person name="Albert L."/>
            <person name="Andreopoulos W."/>
            <person name="Angelini C."/>
            <person name="Antonin V."/>
            <person name="Barry K.W."/>
            <person name="Bougher N.L."/>
            <person name="Buchanan P."/>
            <person name="Buyck B."/>
            <person name="Bense V."/>
            <person name="Catcheside P."/>
            <person name="Chovatia M."/>
            <person name="Cooper J."/>
            <person name="Damon W."/>
            <person name="Desjardin D."/>
            <person name="Finy P."/>
            <person name="Geml J."/>
            <person name="Haridas S."/>
            <person name="Hughes K."/>
            <person name="Justo A."/>
            <person name="Karasinski D."/>
            <person name="Kautmanova I."/>
            <person name="Kiss B."/>
            <person name="Kocsube S."/>
            <person name="Kotiranta H."/>
            <person name="LaButti K.M."/>
            <person name="Lechner B.E."/>
            <person name="Liimatainen K."/>
            <person name="Lipzen A."/>
            <person name="Lukacs Z."/>
            <person name="Mihaltcheva S."/>
            <person name="Morgado L.N."/>
            <person name="Niskanen T."/>
            <person name="Noordeloos M.E."/>
            <person name="Ohm R.A."/>
            <person name="Ortiz-Santana B."/>
            <person name="Ovrebo C."/>
            <person name="Racz N."/>
            <person name="Riley R."/>
            <person name="Savchenko A."/>
            <person name="Shiryaev A."/>
            <person name="Soop K."/>
            <person name="Spirin V."/>
            <person name="Szebenyi C."/>
            <person name="Tomsovsky M."/>
            <person name="Tulloss R.E."/>
            <person name="Uehling J."/>
            <person name="Grigoriev I.V."/>
            <person name="Vagvolgyi C."/>
            <person name="Papp T."/>
            <person name="Martin F.M."/>
            <person name="Miettinen O."/>
            <person name="Hibbett D.S."/>
            <person name="Nagy L.G."/>
        </authorList>
    </citation>
    <scope>NUCLEOTIDE SEQUENCE [LARGE SCALE GENOMIC DNA]</scope>
    <source>
        <strain evidence="2 3">CBS 962.96</strain>
    </source>
</reference>
<proteinExistence type="predicted"/>
<dbReference type="EMBL" id="ML179285">
    <property type="protein sequence ID" value="THU92217.1"/>
    <property type="molecule type" value="Genomic_DNA"/>
</dbReference>
<keyword evidence="3" id="KW-1185">Reference proteome</keyword>
<dbReference type="OrthoDB" id="3019291at2759"/>
<sequence length="310" mass="35266">MAQTGRKPRKTTKNWLTTANANPEIRSVPQNASAYRFHPYTPSKQPSSSQNEPHQTIFIHNSHNTFNAAQNSRNFNTSTPTFVPQIPPLPLHDPSDLFVPDTPTTLVDESLNDLAFLASPISQAIPSRSTLFKDFQNIPPAPPPRKKRKLSPDEYLTERLSLVDKHLQRICADFGSVGDFLSYLFWSRPKKRDKDLRLSFHRSSISCFLQGRNKVKAVDIVNRIFHHRSSYPTYRHQDERSKSYSLTEDPTSLSFARVAISSWIAQISAARAHRDITTLLKDDPDHPEDAPARLPSNSVTWQDINSWSPE</sequence>
<feature type="region of interest" description="Disordered" evidence="1">
    <location>
        <begin position="1"/>
        <end position="53"/>
    </location>
</feature>
<dbReference type="Proteomes" id="UP000297245">
    <property type="component" value="Unassembled WGS sequence"/>
</dbReference>
<feature type="compositionally biased region" description="Basic residues" evidence="1">
    <location>
        <begin position="1"/>
        <end position="12"/>
    </location>
</feature>
<name>A0A4S8LRY6_DENBC</name>
<feature type="compositionally biased region" description="Polar residues" evidence="1">
    <location>
        <begin position="42"/>
        <end position="53"/>
    </location>
</feature>
<accession>A0A4S8LRY6</accession>
<organism evidence="2 3">
    <name type="scientific">Dendrothele bispora (strain CBS 962.96)</name>
    <dbReference type="NCBI Taxonomy" id="1314807"/>
    <lineage>
        <taxon>Eukaryota</taxon>
        <taxon>Fungi</taxon>
        <taxon>Dikarya</taxon>
        <taxon>Basidiomycota</taxon>
        <taxon>Agaricomycotina</taxon>
        <taxon>Agaricomycetes</taxon>
        <taxon>Agaricomycetidae</taxon>
        <taxon>Agaricales</taxon>
        <taxon>Agaricales incertae sedis</taxon>
        <taxon>Dendrothele</taxon>
    </lineage>
</organism>